<comment type="caution">
    <text evidence="3">The sequence shown here is derived from an EMBL/GenBank/DDBJ whole genome shotgun (WGS) entry which is preliminary data.</text>
</comment>
<evidence type="ECO:0000259" key="2">
    <source>
        <dbReference type="Pfam" id="PF12697"/>
    </source>
</evidence>
<dbReference type="GO" id="GO:0016787">
    <property type="term" value="F:hydrolase activity"/>
    <property type="evidence" value="ECO:0007669"/>
    <property type="project" value="UniProtKB-KW"/>
</dbReference>
<accession>A0ABU1GYR6</accession>
<dbReference type="PANTHER" id="PTHR43798:SF31">
    <property type="entry name" value="AB HYDROLASE SUPERFAMILY PROTEIN YCLE"/>
    <property type="match status" value="1"/>
</dbReference>
<name>A0ABU1GYR6_9GAMM</name>
<dbReference type="EMBL" id="JARWAO010000005">
    <property type="protein sequence ID" value="MDR5896458.1"/>
    <property type="molecule type" value="Genomic_DNA"/>
</dbReference>
<dbReference type="InterPro" id="IPR029058">
    <property type="entry name" value="AB_hydrolase_fold"/>
</dbReference>
<reference evidence="3 4" key="1">
    <citation type="submission" date="2023-04" db="EMBL/GenBank/DDBJ databases">
        <title>A long-awaited taxogenomic arrangement of the family Halomonadaceae.</title>
        <authorList>
            <person name="De La Haba R."/>
            <person name="Chuvochina M."/>
            <person name="Wittouck S."/>
            <person name="Arahal D.R."/>
            <person name="Sanchez-Porro C."/>
            <person name="Hugenholtz P."/>
            <person name="Ventosa A."/>
        </authorList>
    </citation>
    <scope>NUCLEOTIDE SEQUENCE [LARGE SCALE GENOMIC DNA]</scope>
    <source>
        <strain evidence="3 4">DSM 22428</strain>
    </source>
</reference>
<keyword evidence="4" id="KW-1185">Reference proteome</keyword>
<protein>
    <submittedName>
        <fullName evidence="3">Alpha/beta hydrolase</fullName>
    </submittedName>
</protein>
<evidence type="ECO:0000313" key="3">
    <source>
        <dbReference type="EMBL" id="MDR5896458.1"/>
    </source>
</evidence>
<gene>
    <name evidence="3" type="ORF">QC825_10275</name>
</gene>
<dbReference type="InterPro" id="IPR000073">
    <property type="entry name" value="AB_hydrolase_1"/>
</dbReference>
<dbReference type="Proteomes" id="UP001269375">
    <property type="component" value="Unassembled WGS sequence"/>
</dbReference>
<keyword evidence="1 3" id="KW-0378">Hydrolase</keyword>
<dbReference type="Pfam" id="PF12697">
    <property type="entry name" value="Abhydrolase_6"/>
    <property type="match status" value="1"/>
</dbReference>
<dbReference type="PRINTS" id="PR00111">
    <property type="entry name" value="ABHYDROLASE"/>
</dbReference>
<feature type="domain" description="AB hydrolase-1" evidence="2">
    <location>
        <begin position="14"/>
        <end position="239"/>
    </location>
</feature>
<dbReference type="PANTHER" id="PTHR43798">
    <property type="entry name" value="MONOACYLGLYCEROL LIPASE"/>
    <property type="match status" value="1"/>
</dbReference>
<dbReference type="SUPFAM" id="SSF53474">
    <property type="entry name" value="alpha/beta-Hydrolases"/>
    <property type="match status" value="1"/>
</dbReference>
<evidence type="ECO:0000313" key="4">
    <source>
        <dbReference type="Proteomes" id="UP001269375"/>
    </source>
</evidence>
<sequence length="248" mass="27615">MTIASDRGQGRPTLVLMHFFGSSHREWQHVIDRLDPSFRVVTLDMPGFGDARDDSGYDSHLMARHARDSIERLVLENVILVGHSFSGRIAMMLAAERPDWLNALVLVAPAPVGPQPVSEEEQRFQLGFDFSEAQARAFIDGAIGVELDAALYNAAVTDAMNAHPQAWRAWPSTTYAEDMRDEIGVLAVPTWVLVGDRDPSLPPETQRTLVMPMLENASLEVFEGYGHLLPMEMPERLAERLNVIARKA</sequence>
<proteinExistence type="predicted"/>
<dbReference type="RefSeq" id="WP_251594091.1">
    <property type="nucleotide sequence ID" value="NZ_JAMLJI010000003.1"/>
</dbReference>
<evidence type="ECO:0000256" key="1">
    <source>
        <dbReference type="ARBA" id="ARBA00022801"/>
    </source>
</evidence>
<dbReference type="Gene3D" id="3.40.50.1820">
    <property type="entry name" value="alpha/beta hydrolase"/>
    <property type="match status" value="1"/>
</dbReference>
<organism evidence="3 4">
    <name type="scientific">Larsenimonas suaedae</name>
    <dbReference type="NCBI Taxonomy" id="1851019"/>
    <lineage>
        <taxon>Bacteria</taxon>
        <taxon>Pseudomonadati</taxon>
        <taxon>Pseudomonadota</taxon>
        <taxon>Gammaproteobacteria</taxon>
        <taxon>Oceanospirillales</taxon>
        <taxon>Halomonadaceae</taxon>
        <taxon>Larsenimonas</taxon>
    </lineage>
</organism>
<dbReference type="InterPro" id="IPR050266">
    <property type="entry name" value="AB_hydrolase_sf"/>
</dbReference>